<evidence type="ECO:0000313" key="3">
    <source>
        <dbReference type="Proteomes" id="UP001465976"/>
    </source>
</evidence>
<organism evidence="2 3">
    <name type="scientific">Marasmius crinis-equi</name>
    <dbReference type="NCBI Taxonomy" id="585013"/>
    <lineage>
        <taxon>Eukaryota</taxon>
        <taxon>Fungi</taxon>
        <taxon>Dikarya</taxon>
        <taxon>Basidiomycota</taxon>
        <taxon>Agaricomycotina</taxon>
        <taxon>Agaricomycetes</taxon>
        <taxon>Agaricomycetidae</taxon>
        <taxon>Agaricales</taxon>
        <taxon>Marasmiineae</taxon>
        <taxon>Marasmiaceae</taxon>
        <taxon>Marasmius</taxon>
    </lineage>
</organism>
<feature type="compositionally biased region" description="Polar residues" evidence="1">
    <location>
        <begin position="169"/>
        <end position="178"/>
    </location>
</feature>
<gene>
    <name evidence="2" type="ORF">V5O48_016053</name>
</gene>
<protein>
    <submittedName>
        <fullName evidence="2">Uncharacterized protein</fullName>
    </submittedName>
</protein>
<evidence type="ECO:0000256" key="1">
    <source>
        <dbReference type="SAM" id="MobiDB-lite"/>
    </source>
</evidence>
<reference evidence="2 3" key="1">
    <citation type="submission" date="2024-02" db="EMBL/GenBank/DDBJ databases">
        <title>A draft genome for the cacao thread blight pathogen Marasmius crinis-equi.</title>
        <authorList>
            <person name="Cohen S.P."/>
            <person name="Baruah I.K."/>
            <person name="Amoako-Attah I."/>
            <person name="Bukari Y."/>
            <person name="Meinhardt L.W."/>
            <person name="Bailey B.A."/>
        </authorList>
    </citation>
    <scope>NUCLEOTIDE SEQUENCE [LARGE SCALE GENOMIC DNA]</scope>
    <source>
        <strain evidence="2 3">GH-76</strain>
    </source>
</reference>
<evidence type="ECO:0000313" key="2">
    <source>
        <dbReference type="EMBL" id="KAL0565964.1"/>
    </source>
</evidence>
<name>A0ABR3ESV9_9AGAR</name>
<sequence>MQSPASMQEVFMIFSLCQRVYLELVARTVWLSRYEKLVSNPPEYSSVEVANVIGALTDHEEVASRLYKSGIPVWLVRPIIKKDAFRVDRWLEIDYRGSTRSLGDSGFTVDLEDDSPSREVIYDGRMGTLDRYAAMARYIRRFTTTNVFMDEKTTTPQANIPSCVGPTRSAKSGSARSIHSTKGKGRKGVGENDRNKFIDVVSPLMPSSLANWSRASTNAGSGFDPNSPSPDGRDNGYALLDPGVIAGSKQDPVRAAFFATWLRLRPVLLYRLLSPAFRPMKTKDWRSVLGIQVHGQKSDTRAAERRTEQQEMLQKCLTSGGMQGTVDLSNLDATPVQWLEQPLQASVDPPAPIARQILCELFEINFRYELVALDRFCYQKELSTSEREHEVLGVLTHFHSRLIPDPTDLGKTGFASSQRNERRHALHGFHFIMQGWSGGPGELSERLKDPGISRRLDIAETEDITTTELDDVEYALVFHYVSTFRKIFVCAPLLPHRL</sequence>
<dbReference type="EMBL" id="JBAHYK010002057">
    <property type="protein sequence ID" value="KAL0565964.1"/>
    <property type="molecule type" value="Genomic_DNA"/>
</dbReference>
<feature type="region of interest" description="Disordered" evidence="1">
    <location>
        <begin position="158"/>
        <end position="192"/>
    </location>
</feature>
<comment type="caution">
    <text evidence="2">The sequence shown here is derived from an EMBL/GenBank/DDBJ whole genome shotgun (WGS) entry which is preliminary data.</text>
</comment>
<keyword evidence="3" id="KW-1185">Reference proteome</keyword>
<accession>A0ABR3ESV9</accession>
<proteinExistence type="predicted"/>
<dbReference type="Proteomes" id="UP001465976">
    <property type="component" value="Unassembled WGS sequence"/>
</dbReference>